<proteinExistence type="predicted"/>
<reference evidence="1" key="2">
    <citation type="journal article" date="2021" name="PeerJ">
        <title>Extensive microbial diversity within the chicken gut microbiome revealed by metagenomics and culture.</title>
        <authorList>
            <person name="Gilroy R."/>
            <person name="Ravi A."/>
            <person name="Getino M."/>
            <person name="Pursley I."/>
            <person name="Horton D.L."/>
            <person name="Alikhan N.F."/>
            <person name="Baker D."/>
            <person name="Gharbi K."/>
            <person name="Hall N."/>
            <person name="Watson M."/>
            <person name="Adriaenssens E.M."/>
            <person name="Foster-Nyarko E."/>
            <person name="Jarju S."/>
            <person name="Secka A."/>
            <person name="Antonio M."/>
            <person name="Oren A."/>
            <person name="Chaudhuri R.R."/>
            <person name="La Ragione R."/>
            <person name="Hildebrand F."/>
            <person name="Pallen M.J."/>
        </authorList>
    </citation>
    <scope>NUCLEOTIDE SEQUENCE</scope>
    <source>
        <strain evidence="1">CHK184-20233</strain>
    </source>
</reference>
<dbReference type="Proteomes" id="UP000824232">
    <property type="component" value="Unassembled WGS sequence"/>
</dbReference>
<sequence length="117" mass="13934">MKSFKKRNKVKNQLSNEKIEFYEEKLLGIKNIILSSSPTRLNDLDKYILDLELNDEDRANIMLYTSVYLVENGFYDKASRYLKIIEKIEEKPNSVKDNYKKTQAKIKIRKVANKNRR</sequence>
<accession>A0A9D1DUM3</accession>
<dbReference type="AlphaFoldDB" id="A0A9D1DUM3"/>
<comment type="caution">
    <text evidence="1">The sequence shown here is derived from an EMBL/GenBank/DDBJ whole genome shotgun (WGS) entry which is preliminary data.</text>
</comment>
<reference evidence="1" key="1">
    <citation type="submission" date="2020-10" db="EMBL/GenBank/DDBJ databases">
        <authorList>
            <person name="Gilroy R."/>
        </authorList>
    </citation>
    <scope>NUCLEOTIDE SEQUENCE</scope>
    <source>
        <strain evidence="1">CHK184-20233</strain>
    </source>
</reference>
<dbReference type="EMBL" id="DVHC01000043">
    <property type="protein sequence ID" value="HIR59252.1"/>
    <property type="molecule type" value="Genomic_DNA"/>
</dbReference>
<evidence type="ECO:0000313" key="2">
    <source>
        <dbReference type="Proteomes" id="UP000824232"/>
    </source>
</evidence>
<protein>
    <submittedName>
        <fullName evidence="1">Uncharacterized protein</fullName>
    </submittedName>
</protein>
<evidence type="ECO:0000313" key="1">
    <source>
        <dbReference type="EMBL" id="HIR59252.1"/>
    </source>
</evidence>
<organism evidence="1 2">
    <name type="scientific">Candidatus Onthousia excrementipullorum</name>
    <dbReference type="NCBI Taxonomy" id="2840884"/>
    <lineage>
        <taxon>Bacteria</taxon>
        <taxon>Bacillati</taxon>
        <taxon>Bacillota</taxon>
        <taxon>Bacilli</taxon>
        <taxon>Candidatus Onthousia</taxon>
    </lineage>
</organism>
<gene>
    <name evidence="1" type="ORF">IAB38_04305</name>
</gene>
<name>A0A9D1DUM3_9FIRM</name>